<sequence>MEPTDLRIAIVAAALAVAGLVIAGLSATAVGTAKALAKWPVAGRRPKRTVPRGLGVVVGVVMCGVAAGLAGSLIRLPEDVPGFVTVAVAAAIALAATGIGSVKLANKIELSALINSPSPTSGDPQIAIPLSTMQPSVADGSQPETEIAYGEPYPGLVSHPDDRRRDDYQPVVPSPSSSPEIVAGHGPSVGLHTTTPTSESPAIGDPTWTDRTSSTLVKAVDLPDDAVPGWVYADSGDNWYLVISTMDGLGLVRLSDFSAVTADDLTGNLHVGGSIEITVWPVGDAESDPGDEPKSEQHERPEP</sequence>
<dbReference type="OrthoDB" id="5183468at2"/>
<feature type="compositionally biased region" description="Low complexity" evidence="1">
    <location>
        <begin position="170"/>
        <end position="179"/>
    </location>
</feature>
<organism evidence="3 4">
    <name type="scientific">Stackebrandtia endophytica</name>
    <dbReference type="NCBI Taxonomy" id="1496996"/>
    <lineage>
        <taxon>Bacteria</taxon>
        <taxon>Bacillati</taxon>
        <taxon>Actinomycetota</taxon>
        <taxon>Actinomycetes</taxon>
        <taxon>Glycomycetales</taxon>
        <taxon>Glycomycetaceae</taxon>
        <taxon>Stackebrandtia</taxon>
    </lineage>
</organism>
<dbReference type="RefSeq" id="WP_142039360.1">
    <property type="nucleotide sequence ID" value="NZ_JBHTGS010000001.1"/>
</dbReference>
<feature type="compositionally biased region" description="Basic and acidic residues" evidence="1">
    <location>
        <begin position="291"/>
        <end position="303"/>
    </location>
</feature>
<evidence type="ECO:0000313" key="4">
    <source>
        <dbReference type="Proteomes" id="UP000317043"/>
    </source>
</evidence>
<keyword evidence="4" id="KW-1185">Reference proteome</keyword>
<keyword evidence="2" id="KW-0812">Transmembrane</keyword>
<evidence type="ECO:0000313" key="3">
    <source>
        <dbReference type="EMBL" id="TQL77053.1"/>
    </source>
</evidence>
<accession>A0A543AWV0</accession>
<feature type="compositionally biased region" description="Basic and acidic residues" evidence="1">
    <location>
        <begin position="159"/>
        <end position="168"/>
    </location>
</feature>
<evidence type="ECO:0000256" key="1">
    <source>
        <dbReference type="SAM" id="MobiDB-lite"/>
    </source>
</evidence>
<feature type="transmembrane region" description="Helical" evidence="2">
    <location>
        <begin position="6"/>
        <end position="33"/>
    </location>
</feature>
<feature type="region of interest" description="Disordered" evidence="1">
    <location>
        <begin position="281"/>
        <end position="303"/>
    </location>
</feature>
<proteinExistence type="predicted"/>
<feature type="transmembrane region" description="Helical" evidence="2">
    <location>
        <begin position="80"/>
        <end position="102"/>
    </location>
</feature>
<reference evidence="3 4" key="1">
    <citation type="submission" date="2019-06" db="EMBL/GenBank/DDBJ databases">
        <title>Sequencing the genomes of 1000 actinobacteria strains.</title>
        <authorList>
            <person name="Klenk H.-P."/>
        </authorList>
    </citation>
    <scope>NUCLEOTIDE SEQUENCE [LARGE SCALE GENOMIC DNA]</scope>
    <source>
        <strain evidence="3 4">DSM 45928</strain>
    </source>
</reference>
<protein>
    <submittedName>
        <fullName evidence="3">Uncharacterized protein</fullName>
    </submittedName>
</protein>
<name>A0A543AWV0_9ACTN</name>
<dbReference type="EMBL" id="VFOW01000001">
    <property type="protein sequence ID" value="TQL77053.1"/>
    <property type="molecule type" value="Genomic_DNA"/>
</dbReference>
<comment type="caution">
    <text evidence="3">The sequence shown here is derived from an EMBL/GenBank/DDBJ whole genome shotgun (WGS) entry which is preliminary data.</text>
</comment>
<keyword evidence="2" id="KW-1133">Transmembrane helix</keyword>
<feature type="transmembrane region" description="Helical" evidence="2">
    <location>
        <begin position="54"/>
        <end position="74"/>
    </location>
</feature>
<dbReference type="AlphaFoldDB" id="A0A543AWV0"/>
<feature type="compositionally biased region" description="Polar residues" evidence="1">
    <location>
        <begin position="191"/>
        <end position="200"/>
    </location>
</feature>
<keyword evidence="2" id="KW-0472">Membrane</keyword>
<feature type="region of interest" description="Disordered" evidence="1">
    <location>
        <begin position="135"/>
        <end position="210"/>
    </location>
</feature>
<evidence type="ECO:0000256" key="2">
    <source>
        <dbReference type="SAM" id="Phobius"/>
    </source>
</evidence>
<dbReference type="InParanoid" id="A0A543AWV0"/>
<dbReference type="Proteomes" id="UP000317043">
    <property type="component" value="Unassembled WGS sequence"/>
</dbReference>
<gene>
    <name evidence="3" type="ORF">FB566_2597</name>
</gene>